<dbReference type="AlphaFoldDB" id="A0CJ67"/>
<keyword evidence="2" id="KW-1185">Reference proteome</keyword>
<gene>
    <name evidence="1" type="ORF">GSPATT00038616001</name>
</gene>
<dbReference type="HOGENOM" id="CLU_1312295_0_0_1"/>
<organism evidence="1 2">
    <name type="scientific">Paramecium tetraurelia</name>
    <dbReference type="NCBI Taxonomy" id="5888"/>
    <lineage>
        <taxon>Eukaryota</taxon>
        <taxon>Sar</taxon>
        <taxon>Alveolata</taxon>
        <taxon>Ciliophora</taxon>
        <taxon>Intramacronucleata</taxon>
        <taxon>Oligohymenophorea</taxon>
        <taxon>Peniculida</taxon>
        <taxon>Parameciidae</taxon>
        <taxon>Paramecium</taxon>
    </lineage>
</organism>
<dbReference type="Proteomes" id="UP000000600">
    <property type="component" value="Unassembled WGS sequence"/>
</dbReference>
<dbReference type="InParanoid" id="A0CJ67"/>
<accession>A0CJ67</accession>
<evidence type="ECO:0000313" key="1">
    <source>
        <dbReference type="EMBL" id="CAK70834.1"/>
    </source>
</evidence>
<dbReference type="KEGG" id="ptm:GSPATT00038616001"/>
<dbReference type="RefSeq" id="XP_001438231.1">
    <property type="nucleotide sequence ID" value="XM_001438194.1"/>
</dbReference>
<protein>
    <submittedName>
        <fullName evidence="1">Uncharacterized protein</fullName>
    </submittedName>
</protein>
<dbReference type="GeneID" id="5024015"/>
<dbReference type="EMBL" id="CT868089">
    <property type="protein sequence ID" value="CAK70834.1"/>
    <property type="molecule type" value="Genomic_DNA"/>
</dbReference>
<evidence type="ECO:0000313" key="2">
    <source>
        <dbReference type="Proteomes" id="UP000000600"/>
    </source>
</evidence>
<reference evidence="1 2" key="1">
    <citation type="journal article" date="2006" name="Nature">
        <title>Global trends of whole-genome duplications revealed by the ciliate Paramecium tetraurelia.</title>
        <authorList>
            <consortium name="Genoscope"/>
            <person name="Aury J.-M."/>
            <person name="Jaillon O."/>
            <person name="Duret L."/>
            <person name="Noel B."/>
            <person name="Jubin C."/>
            <person name="Porcel B.M."/>
            <person name="Segurens B."/>
            <person name="Daubin V."/>
            <person name="Anthouard V."/>
            <person name="Aiach N."/>
            <person name="Arnaiz O."/>
            <person name="Billaut A."/>
            <person name="Beisson J."/>
            <person name="Blanc I."/>
            <person name="Bouhouche K."/>
            <person name="Camara F."/>
            <person name="Duharcourt S."/>
            <person name="Guigo R."/>
            <person name="Gogendeau D."/>
            <person name="Katinka M."/>
            <person name="Keller A.-M."/>
            <person name="Kissmehl R."/>
            <person name="Klotz C."/>
            <person name="Koll F."/>
            <person name="Le Moue A."/>
            <person name="Lepere C."/>
            <person name="Malinsky S."/>
            <person name="Nowacki M."/>
            <person name="Nowak J.K."/>
            <person name="Plattner H."/>
            <person name="Poulain J."/>
            <person name="Ruiz F."/>
            <person name="Serrano V."/>
            <person name="Zagulski M."/>
            <person name="Dessen P."/>
            <person name="Betermier M."/>
            <person name="Weissenbach J."/>
            <person name="Scarpelli C."/>
            <person name="Schachter V."/>
            <person name="Sperling L."/>
            <person name="Meyer E."/>
            <person name="Cohen J."/>
            <person name="Wincker P."/>
        </authorList>
    </citation>
    <scope>NUCLEOTIDE SEQUENCE [LARGE SCALE GENOMIC DNA]</scope>
    <source>
        <strain evidence="1 2">Stock d4-2</strain>
    </source>
</reference>
<sequence length="210" mass="24247">MQLRLFTSSVQLQYQPQVLLIQMHGRTEKSQRYLTYVLSQGNLDFIHPAPLLTQPSMNEQHAESHINVAIASNTSQLCGYFLLFIIAQPFPVPMKVHIIEYAGQQLFTTNRQGQIFTFCLSAGTQYFDQSTLRCPRANKLSSLLLVEQTEEDCYQFQQQNIIILYLHLQKQYLNHNIFICCTSVKSRGYICAFRRGTTSWCFNLECSSNI</sequence>
<name>A0CJ67_PARTE</name>
<proteinExistence type="predicted"/>